<reference evidence="2" key="1">
    <citation type="journal article" date="2023" name="GigaByte">
        <title>Genome assembly of the bearded iris, Iris pallida Lam.</title>
        <authorList>
            <person name="Bruccoleri R.E."/>
            <person name="Oakeley E.J."/>
            <person name="Faust A.M.E."/>
            <person name="Altorfer M."/>
            <person name="Dessus-Babus S."/>
            <person name="Burckhardt D."/>
            <person name="Oertli M."/>
            <person name="Naumann U."/>
            <person name="Petersen F."/>
            <person name="Wong J."/>
        </authorList>
    </citation>
    <scope>NUCLEOTIDE SEQUENCE</scope>
    <source>
        <strain evidence="2">GSM-AAB239-AS_SAM_17_03QT</strain>
    </source>
</reference>
<feature type="region of interest" description="Disordered" evidence="1">
    <location>
        <begin position="25"/>
        <end position="87"/>
    </location>
</feature>
<feature type="compositionally biased region" description="Low complexity" evidence="1">
    <location>
        <begin position="30"/>
        <end position="40"/>
    </location>
</feature>
<gene>
    <name evidence="2" type="ORF">M6B38_387410</name>
</gene>
<accession>A0AAX6G2U7</accession>
<dbReference type="EMBL" id="JANAVB010023995">
    <property type="protein sequence ID" value="KAJ6822797.1"/>
    <property type="molecule type" value="Genomic_DNA"/>
</dbReference>
<reference evidence="2" key="2">
    <citation type="submission" date="2023-04" db="EMBL/GenBank/DDBJ databases">
        <authorList>
            <person name="Bruccoleri R.E."/>
            <person name="Oakeley E.J."/>
            <person name="Faust A.-M."/>
            <person name="Dessus-Babus S."/>
            <person name="Altorfer M."/>
            <person name="Burckhardt D."/>
            <person name="Oertli M."/>
            <person name="Naumann U."/>
            <person name="Petersen F."/>
            <person name="Wong J."/>
        </authorList>
    </citation>
    <scope>NUCLEOTIDE SEQUENCE</scope>
    <source>
        <strain evidence="2">GSM-AAB239-AS_SAM_17_03QT</strain>
        <tissue evidence="2">Leaf</tissue>
    </source>
</reference>
<proteinExistence type="predicted"/>
<evidence type="ECO:0000313" key="2">
    <source>
        <dbReference type="EMBL" id="KAJ6822797.1"/>
    </source>
</evidence>
<dbReference type="AlphaFoldDB" id="A0AAX6G2U7"/>
<organism evidence="2 3">
    <name type="scientific">Iris pallida</name>
    <name type="common">Sweet iris</name>
    <dbReference type="NCBI Taxonomy" id="29817"/>
    <lineage>
        <taxon>Eukaryota</taxon>
        <taxon>Viridiplantae</taxon>
        <taxon>Streptophyta</taxon>
        <taxon>Embryophyta</taxon>
        <taxon>Tracheophyta</taxon>
        <taxon>Spermatophyta</taxon>
        <taxon>Magnoliopsida</taxon>
        <taxon>Liliopsida</taxon>
        <taxon>Asparagales</taxon>
        <taxon>Iridaceae</taxon>
        <taxon>Iridoideae</taxon>
        <taxon>Irideae</taxon>
        <taxon>Iris</taxon>
    </lineage>
</organism>
<comment type="caution">
    <text evidence="2">The sequence shown here is derived from an EMBL/GenBank/DDBJ whole genome shotgun (WGS) entry which is preliminary data.</text>
</comment>
<sequence>MVAAFPSGQAPVSPASVAHTPWATVTAQRPSASSSSSAPARWTSACSATAGAPPTSIGGPFSAAPPPPSPAPRYELRSSSCRPPADR</sequence>
<evidence type="ECO:0000256" key="1">
    <source>
        <dbReference type="SAM" id="MobiDB-lite"/>
    </source>
</evidence>
<dbReference type="Proteomes" id="UP001140949">
    <property type="component" value="Unassembled WGS sequence"/>
</dbReference>
<evidence type="ECO:0000313" key="3">
    <source>
        <dbReference type="Proteomes" id="UP001140949"/>
    </source>
</evidence>
<keyword evidence="3" id="KW-1185">Reference proteome</keyword>
<name>A0AAX6G2U7_IRIPA</name>
<protein>
    <submittedName>
        <fullName evidence="2">Pollen-specific leucine-rich repeat extensin-like protein 4</fullName>
    </submittedName>
</protein>